<dbReference type="AlphaFoldDB" id="A0A5N3QZM4"/>
<name>A0A5N3QZM4_9VIBR</name>
<accession>A0A5N3QZM4</accession>
<dbReference type="PROSITE" id="PS51257">
    <property type="entry name" value="PROKAR_LIPOPROTEIN"/>
    <property type="match status" value="1"/>
</dbReference>
<dbReference type="EMBL" id="VWSE01000008">
    <property type="protein sequence ID" value="KAB0286635.1"/>
    <property type="molecule type" value="Genomic_DNA"/>
</dbReference>
<keyword evidence="1" id="KW-0966">Cell projection</keyword>
<organism evidence="1 2">
    <name type="scientific">Vibrio fortis</name>
    <dbReference type="NCBI Taxonomy" id="212667"/>
    <lineage>
        <taxon>Bacteria</taxon>
        <taxon>Pseudomonadati</taxon>
        <taxon>Pseudomonadota</taxon>
        <taxon>Gammaproteobacteria</taxon>
        <taxon>Vibrionales</taxon>
        <taxon>Vibrionaceae</taxon>
        <taxon>Vibrio</taxon>
    </lineage>
</organism>
<sequence length="494" mass="52890">MKKTQMLPLAAIISGLLVGCGGGGGGGGGGGAPATPKYTWQMLSLNSIERSVVASGCSIIGQDESDVNGTKVIAAYEATANYNILFHDENGAITATNQADSDGRFVIDSGDVPDGGYVSLEEIDGSIQGTQDVYMFTVSKALLSDMTLNVRQHSSTYSCYQGEQSQKVNVDANAAVKVDQVDVNTSYYQSSYIDNSVNGNTIASGIKVNSDVPASHNVLVTLFDTYSGGENRDLSHYAVMDASYVYDSSQGSGSQSGLPTDENIVKPVFTATGLTLNNASKIDVEIDNEIHTWQPIYESGQVYGVIDGSSVIDNWSFDIEASTDVASGSWNAKIYDSVDSAGTTVVLPTLSALTASITNTGCTDYCLSADGYVVSDYQIQRTHLRSSNNNNRNFYQTIFAAPNKGQVLMNSTDEVLNIDNNNDRLEVSLAQLDPESEAQVKQFFAHNIDPQVLISSAIPNYNDVNGLLSMASDDKLRRIEIMGSEVQFYQQGVN</sequence>
<evidence type="ECO:0000313" key="1">
    <source>
        <dbReference type="EMBL" id="KAB0286635.1"/>
    </source>
</evidence>
<reference evidence="1 2" key="1">
    <citation type="submission" date="2019-09" db="EMBL/GenBank/DDBJ databases">
        <title>Whole genome sequence of Vibrio fortis.</title>
        <authorList>
            <person name="Das S.K."/>
        </authorList>
    </citation>
    <scope>NUCLEOTIDE SEQUENCE [LARGE SCALE GENOMIC DNA]</scope>
    <source>
        <strain evidence="1 2">AN60</strain>
    </source>
</reference>
<keyword evidence="1" id="KW-0969">Cilium</keyword>
<protein>
    <submittedName>
        <fullName evidence="1">Flagellar sheath protein A</fullName>
    </submittedName>
</protein>
<comment type="caution">
    <text evidence="1">The sequence shown here is derived from an EMBL/GenBank/DDBJ whole genome shotgun (WGS) entry which is preliminary data.</text>
</comment>
<proteinExistence type="predicted"/>
<gene>
    <name evidence="1" type="ORF">F2P58_18435</name>
</gene>
<evidence type="ECO:0000313" key="2">
    <source>
        <dbReference type="Proteomes" id="UP000326789"/>
    </source>
</evidence>
<keyword evidence="1" id="KW-0282">Flagellum</keyword>
<dbReference type="RefSeq" id="WP_150871768.1">
    <property type="nucleotide sequence ID" value="NZ_VWSE01000008.1"/>
</dbReference>
<dbReference type="Proteomes" id="UP000326789">
    <property type="component" value="Unassembled WGS sequence"/>
</dbReference>